<feature type="region of interest" description="Disordered" evidence="3">
    <location>
        <begin position="530"/>
        <end position="598"/>
    </location>
</feature>
<keyword evidence="8" id="KW-1185">Reference proteome</keyword>
<protein>
    <recommendedName>
        <fullName evidence="2">protein-tyrosine-phosphatase</fullName>
        <ecNumber evidence="2">3.1.3.48</ecNumber>
    </recommendedName>
</protein>
<dbReference type="InterPro" id="IPR016130">
    <property type="entry name" value="Tyr_Pase_AS"/>
</dbReference>
<dbReference type="Pfam" id="PF00102">
    <property type="entry name" value="Y_phosphatase"/>
    <property type="match status" value="1"/>
</dbReference>
<evidence type="ECO:0000259" key="5">
    <source>
        <dbReference type="PROSITE" id="PS50056"/>
    </source>
</evidence>
<evidence type="ECO:0000259" key="6">
    <source>
        <dbReference type="PROSITE" id="PS50206"/>
    </source>
</evidence>
<feature type="region of interest" description="Disordered" evidence="3">
    <location>
        <begin position="215"/>
        <end position="243"/>
    </location>
</feature>
<dbReference type="Pfam" id="PF00581">
    <property type="entry name" value="Rhodanese"/>
    <property type="match status" value="1"/>
</dbReference>
<dbReference type="InterPro" id="IPR050348">
    <property type="entry name" value="Protein-Tyr_Phosphatase"/>
</dbReference>
<evidence type="ECO:0000259" key="4">
    <source>
        <dbReference type="PROSITE" id="PS50055"/>
    </source>
</evidence>
<dbReference type="PROSITE" id="PS50055">
    <property type="entry name" value="TYR_PHOSPHATASE_PTP"/>
    <property type="match status" value="1"/>
</dbReference>
<feature type="domain" description="Tyrosine-protein phosphatase" evidence="4">
    <location>
        <begin position="468"/>
        <end position="956"/>
    </location>
</feature>
<sequence length="1311" mass="138889">MWEQQQQHASSSSNHTREEAPEAANEGTARDRMFPRHNVDVAGPQSRRGGGAVVGRQSHAADARSSSRSPAQHTEVRGSTYLQQTPGAGPGIGAAAGTSLAQRRQQRRPMGLRLDTRGGGGMALGMRDDGPPPTAHGGWTVGRVDVPQTPQPVGPRWDESNPSTPSGGAVEARMGFRHNRPAGIIGGLSLGSVESGSACGTPSEAMDSLTSFQRTAGGGGTAAGGQLARRPGQRPPRAQPGQPVAGLNYLTADELAERLQSGSGGLVIDMRKSVDYQQERIAGAINMTVSATLAKRKSTTVAKLLHVLQATDGQREVAAAWKAAPWVALYGEGSAEEVASDDSLLVLLARKFMAEATDSRAVHVLLGGFSSFERTHRALCEFGCGEAEPAGVMLSATPPVVPTTRPTIRVDHPMLRTMRQTPGGGFDPTESVAMHLPHSFAAGEQAQAQALPEYLRRAADPANGPRLLSRLFERIDASESRRVSSMIQSNGMVSDDNQYTISAGLELGEKNRYTSIYPFDSNRVRLRSLRRSRDAASMQRSNRTAFGGSPASMHAHGSRPISFDVVGSQAAAPGNGPRRSSHRVESRSRGLLLADDDPGSEAELAGAEQLPLGTEAGGAAKNDYVNASYIAYFDGPLYIATQGPLPATVVDFWRMVWEENTRVIVMLTTEFENGRPKCHRYWPPHEGEAAMYGDLCVEFQVEAQHPDDPSVIARRLRLTRPAVSDSIVCITHLQYVGWVDHCVPENPLGVLRLRQLARQAQAEGELAAAAEEGAENISRIPMVVHCSAGCGRTGAFCVIDTILDIDERQRNGSSDEDESGPAAASSLTRDADGDIRMGAADNRTARARQRAARTPDDSHSMFTGMVPLALQSQCAASPQPRSRNSGAQQLHAWQDEADCAAERNNRRSLSQWNEPPPPAYHDDLVFMVVSRFRELRITMVQTLKQFVFCHDALAWVALGAGPRPLDHVIDRRLVAEWNRVNYSDLSESECTDLTYLMRGRQEMLRAMLGSEIGGNSATAAAAASSAAVPAGRASIDIISASCVSPNEGGPAADALSAVKRSNTVGPARRGFFTSLFKQSDVVMSNGSGASQDSGDSKATPSETHPSERLSRASSLSSSSRTGAGASGAVSSLSHAPIAEESPSAIEEEERAHSNAQVAAPAPVRPQPLFGVTRAGTTRGRPPVPPLQLPALPHPQPPLMSCGIQESSDCDYFGIVSSSIQSPANLISVDNISAASGFSGAFGGQQPTATADWRRNMMGHVASGYNMSDSPTRGHSAADAAASAVGVVRASAAPASPSAFISNSALASPSAQ</sequence>
<dbReference type="PROSITE" id="PS00383">
    <property type="entry name" value="TYR_PHOSPHATASE_1"/>
    <property type="match status" value="1"/>
</dbReference>
<dbReference type="InterPro" id="IPR000242">
    <property type="entry name" value="PTP_cat"/>
</dbReference>
<dbReference type="PROSITE" id="PS50056">
    <property type="entry name" value="TYR_PHOSPHATASE_2"/>
    <property type="match status" value="1"/>
</dbReference>
<dbReference type="InterPro" id="IPR001763">
    <property type="entry name" value="Rhodanese-like_dom"/>
</dbReference>
<comment type="similarity">
    <text evidence="1">Belongs to the protein-tyrosine phosphatase family. Non-receptor class subfamily.</text>
</comment>
<dbReference type="InterPro" id="IPR000387">
    <property type="entry name" value="Tyr_Pase_dom"/>
</dbReference>
<feature type="compositionally biased region" description="Basic and acidic residues" evidence="3">
    <location>
        <begin position="28"/>
        <end position="39"/>
    </location>
</feature>
<feature type="region of interest" description="Disordered" evidence="3">
    <location>
        <begin position="1083"/>
        <end position="1186"/>
    </location>
</feature>
<dbReference type="OrthoDB" id="6058203at2759"/>
<dbReference type="SUPFAM" id="SSF52799">
    <property type="entry name" value="(Phosphotyrosine protein) phosphatases II"/>
    <property type="match status" value="1"/>
</dbReference>
<feature type="domain" description="Tyrosine specific protein phosphatases" evidence="5">
    <location>
        <begin position="751"/>
        <end position="802"/>
    </location>
</feature>
<dbReference type="SUPFAM" id="SSF52821">
    <property type="entry name" value="Rhodanese/Cell cycle control phosphatase"/>
    <property type="match status" value="1"/>
</dbReference>
<feature type="region of interest" description="Disordered" evidence="3">
    <location>
        <begin position="1"/>
        <end position="169"/>
    </location>
</feature>
<name>A0A9W8LVU6_9FUNG</name>
<feature type="compositionally biased region" description="Polar residues" evidence="3">
    <location>
        <begin position="873"/>
        <end position="888"/>
    </location>
</feature>
<dbReference type="PROSITE" id="PS50206">
    <property type="entry name" value="RHODANESE_3"/>
    <property type="match status" value="1"/>
</dbReference>
<feature type="region of interest" description="Disordered" evidence="3">
    <location>
        <begin position="873"/>
        <end position="893"/>
    </location>
</feature>
<feature type="compositionally biased region" description="Polar residues" evidence="3">
    <location>
        <begin position="1083"/>
        <end position="1103"/>
    </location>
</feature>
<proteinExistence type="inferred from homology"/>
<reference evidence="7" key="1">
    <citation type="submission" date="2022-07" db="EMBL/GenBank/DDBJ databases">
        <title>Phylogenomic reconstructions and comparative analyses of Kickxellomycotina fungi.</title>
        <authorList>
            <person name="Reynolds N.K."/>
            <person name="Stajich J.E."/>
            <person name="Barry K."/>
            <person name="Grigoriev I.V."/>
            <person name="Crous P."/>
            <person name="Smith M.E."/>
        </authorList>
    </citation>
    <scope>NUCLEOTIDE SEQUENCE</scope>
    <source>
        <strain evidence="7">NRRL 1565</strain>
    </source>
</reference>
<dbReference type="PANTHER" id="PTHR19134">
    <property type="entry name" value="RECEPTOR-TYPE TYROSINE-PROTEIN PHOSPHATASE"/>
    <property type="match status" value="1"/>
</dbReference>
<dbReference type="Gene3D" id="3.90.190.10">
    <property type="entry name" value="Protein tyrosine phosphatase superfamily"/>
    <property type="match status" value="1"/>
</dbReference>
<evidence type="ECO:0000313" key="8">
    <source>
        <dbReference type="Proteomes" id="UP001140094"/>
    </source>
</evidence>
<feature type="compositionally biased region" description="Low complexity" evidence="3">
    <location>
        <begin position="1111"/>
        <end position="1144"/>
    </location>
</feature>
<feature type="compositionally biased region" description="Low complexity" evidence="3">
    <location>
        <begin position="56"/>
        <end position="69"/>
    </location>
</feature>
<evidence type="ECO:0000256" key="2">
    <source>
        <dbReference type="ARBA" id="ARBA00013064"/>
    </source>
</evidence>
<evidence type="ECO:0000256" key="3">
    <source>
        <dbReference type="SAM" id="MobiDB-lite"/>
    </source>
</evidence>
<dbReference type="InterPro" id="IPR029021">
    <property type="entry name" value="Prot-tyrosine_phosphatase-like"/>
</dbReference>
<dbReference type="EMBL" id="JANBUO010000169">
    <property type="protein sequence ID" value="KAJ2806680.1"/>
    <property type="molecule type" value="Genomic_DNA"/>
</dbReference>
<evidence type="ECO:0000256" key="1">
    <source>
        <dbReference type="ARBA" id="ARBA00009649"/>
    </source>
</evidence>
<gene>
    <name evidence="7" type="ORF">H4R20_001601</name>
</gene>
<dbReference type="PANTHER" id="PTHR19134:SF561">
    <property type="entry name" value="PROTEIN TYROSINE PHOSPHATASE 36E, ISOFORM A"/>
    <property type="match status" value="1"/>
</dbReference>
<feature type="compositionally biased region" description="Low complexity" evidence="3">
    <location>
        <begin position="1"/>
        <end position="13"/>
    </location>
</feature>
<dbReference type="Proteomes" id="UP001140094">
    <property type="component" value="Unassembled WGS sequence"/>
</dbReference>
<dbReference type="GO" id="GO:0004725">
    <property type="term" value="F:protein tyrosine phosphatase activity"/>
    <property type="evidence" value="ECO:0007669"/>
    <property type="project" value="UniProtKB-EC"/>
</dbReference>
<dbReference type="SMART" id="SM00404">
    <property type="entry name" value="PTPc_motif"/>
    <property type="match status" value="1"/>
</dbReference>
<accession>A0A9W8LVU6</accession>
<feature type="domain" description="Rhodanese" evidence="6">
    <location>
        <begin position="261"/>
        <end position="381"/>
    </location>
</feature>
<dbReference type="InterPro" id="IPR003595">
    <property type="entry name" value="Tyr_Pase_cat"/>
</dbReference>
<evidence type="ECO:0000313" key="7">
    <source>
        <dbReference type="EMBL" id="KAJ2806680.1"/>
    </source>
</evidence>
<organism evidence="7 8">
    <name type="scientific">Coemansia guatemalensis</name>
    <dbReference type="NCBI Taxonomy" id="2761395"/>
    <lineage>
        <taxon>Eukaryota</taxon>
        <taxon>Fungi</taxon>
        <taxon>Fungi incertae sedis</taxon>
        <taxon>Zoopagomycota</taxon>
        <taxon>Kickxellomycotina</taxon>
        <taxon>Kickxellomycetes</taxon>
        <taxon>Kickxellales</taxon>
        <taxon>Kickxellaceae</taxon>
        <taxon>Coemansia</taxon>
    </lineage>
</organism>
<dbReference type="PRINTS" id="PR00700">
    <property type="entry name" value="PRTYPHPHTASE"/>
</dbReference>
<dbReference type="EC" id="3.1.3.48" evidence="2"/>
<dbReference type="SMART" id="SM00194">
    <property type="entry name" value="PTPc"/>
    <property type="match status" value="1"/>
</dbReference>
<dbReference type="InterPro" id="IPR036873">
    <property type="entry name" value="Rhodanese-like_dom_sf"/>
</dbReference>
<dbReference type="Gene3D" id="3.40.250.10">
    <property type="entry name" value="Rhodanese-like domain"/>
    <property type="match status" value="1"/>
</dbReference>
<feature type="region of interest" description="Disordered" evidence="3">
    <location>
        <begin position="809"/>
        <end position="860"/>
    </location>
</feature>
<comment type="caution">
    <text evidence="7">The sequence shown here is derived from an EMBL/GenBank/DDBJ whole genome shotgun (WGS) entry which is preliminary data.</text>
</comment>